<dbReference type="InterPro" id="IPR041118">
    <property type="entry name" value="Rx_N"/>
</dbReference>
<dbReference type="SUPFAM" id="SSF52058">
    <property type="entry name" value="L domain-like"/>
    <property type="match status" value="1"/>
</dbReference>
<feature type="domain" description="Disease resistance N-terminal" evidence="6">
    <location>
        <begin position="5"/>
        <end position="96"/>
    </location>
</feature>
<sequence>MAESAVSLVKEYLAPLLVQETRLLKGIHDKVTSIKLELELIQSFLKDADLRVEIGDKSNVENTWVKQVREEAYHVEDVIDEYMHHLAKGSHGQRRRFRFLLEVFQCTIKLKARHVIASKIQHVNNNLKEKREMAERYRFNTMEQGGQSINDTRSVTPCDPRMESLFIDEDEVVGIESPKAELIKRLVEGPSERMVISVVGIGGLGKTTLVKKVYDDEKVATHFDCHAWITVSQSHKMESYKMEELLRDMINQFYKEKKESAPREILTMKETSLIEELKQYLREKSRIIITTRSEDVAPSDKESSYYHVYKLQNLPFEKAMELFYKKVFQRERGQCPYDLVQLSHAIVERCKGLPLAIVAIGGLLSTKDKARDNIGRGCTRLLKQLIRRSLVQVENSNFDGRIRSCRVHDMLRELIKVMDFEGAPIDYIPKEVGNLFHLRYLSLRDTKVQMLPKSIGKLHNLETLDLKRSLVSKLPVEINGLRKLKYLAANIENNYIISRKSLHIENDHVISRQSVKIQSGIGCLQSLQKLFNIEANNAALIEELGSLGQLRKLEITIFKRENGIALCNALEKMIHLRSLRISATSEEEVLELQSMSSPPPFLQNLYLFGRLEKLPEWILKLKSIVRIGLGWSRIMDDQLNVLQALPNLNWLWLYDGYKGEQLHIGGEGFQKLKFLGLHNLRELNRLIIDEGALAILEGLDIGPCPQLKELPSGIHHLKTLKNLEVYEMPNEFVLGMQPNEGHDFWKIKHVPFVRFWYRIQGESYKTYKLGDPELLELLRR</sequence>
<dbReference type="InterPro" id="IPR042197">
    <property type="entry name" value="Apaf_helical"/>
</dbReference>
<evidence type="ECO:0000256" key="1">
    <source>
        <dbReference type="ARBA" id="ARBA00022737"/>
    </source>
</evidence>
<evidence type="ECO:0000259" key="6">
    <source>
        <dbReference type="Pfam" id="PF18052"/>
    </source>
</evidence>
<dbReference type="InterPro" id="IPR055414">
    <property type="entry name" value="LRR_R13L4/SHOC2-like"/>
</dbReference>
<evidence type="ECO:0000256" key="3">
    <source>
        <dbReference type="ARBA" id="ARBA00022821"/>
    </source>
</evidence>
<dbReference type="GO" id="GO:0006952">
    <property type="term" value="P:defense response"/>
    <property type="evidence" value="ECO:0007669"/>
    <property type="project" value="UniProtKB-KW"/>
</dbReference>
<dbReference type="PANTHER" id="PTHR36766:SF63">
    <property type="entry name" value="NB-ARC DOMAIN-CONTAINING PROTEIN"/>
    <property type="match status" value="1"/>
</dbReference>
<dbReference type="InterPro" id="IPR002182">
    <property type="entry name" value="NB-ARC"/>
</dbReference>
<dbReference type="SUPFAM" id="SSF52540">
    <property type="entry name" value="P-loop containing nucleoside triphosphate hydrolases"/>
    <property type="match status" value="1"/>
</dbReference>
<protein>
    <recommendedName>
        <fullName evidence="9">Rx N-terminal domain-containing protein</fullName>
    </recommendedName>
</protein>
<dbReference type="InterPro" id="IPR027417">
    <property type="entry name" value="P-loop_NTPase"/>
</dbReference>
<dbReference type="Gene3D" id="1.10.8.430">
    <property type="entry name" value="Helical domain of apoptotic protease-activating factors"/>
    <property type="match status" value="1"/>
</dbReference>
<keyword evidence="4" id="KW-0067">ATP-binding</keyword>
<dbReference type="AlphaFoldDB" id="A0A2N9J427"/>
<dbReference type="GO" id="GO:0043531">
    <property type="term" value="F:ADP binding"/>
    <property type="evidence" value="ECO:0007669"/>
    <property type="project" value="InterPro"/>
</dbReference>
<keyword evidence="3" id="KW-0611">Plant defense</keyword>
<dbReference type="PANTHER" id="PTHR36766">
    <property type="entry name" value="PLANT BROAD-SPECTRUM MILDEW RESISTANCE PROTEIN RPW8"/>
    <property type="match status" value="1"/>
</dbReference>
<feature type="domain" description="Disease resistance R13L4/SHOC-2-like LRR" evidence="7">
    <location>
        <begin position="414"/>
        <end position="725"/>
    </location>
</feature>
<dbReference type="EMBL" id="OIVN01006381">
    <property type="protein sequence ID" value="SPD31922.1"/>
    <property type="molecule type" value="Genomic_DNA"/>
</dbReference>
<evidence type="ECO:0000259" key="5">
    <source>
        <dbReference type="Pfam" id="PF00931"/>
    </source>
</evidence>
<dbReference type="InterPro" id="IPR032675">
    <property type="entry name" value="LRR_dom_sf"/>
</dbReference>
<dbReference type="CDD" id="cd14798">
    <property type="entry name" value="RX-CC_like"/>
    <property type="match status" value="1"/>
</dbReference>
<evidence type="ECO:0000256" key="4">
    <source>
        <dbReference type="ARBA" id="ARBA00022840"/>
    </source>
</evidence>
<name>A0A2N9J427_FAGSY</name>
<gene>
    <name evidence="8" type="ORF">FSB_LOCUS59804</name>
</gene>
<dbReference type="InterPro" id="IPR038005">
    <property type="entry name" value="RX-like_CC"/>
</dbReference>
<accession>A0A2N9J427</accession>
<dbReference type="GO" id="GO:0051707">
    <property type="term" value="P:response to other organism"/>
    <property type="evidence" value="ECO:0007669"/>
    <property type="project" value="UniProtKB-ARBA"/>
</dbReference>
<evidence type="ECO:0000259" key="7">
    <source>
        <dbReference type="Pfam" id="PF23598"/>
    </source>
</evidence>
<keyword evidence="2" id="KW-0547">Nucleotide-binding</keyword>
<feature type="domain" description="NB-ARC" evidence="5">
    <location>
        <begin position="176"/>
        <end position="288"/>
    </location>
</feature>
<proteinExistence type="predicted"/>
<dbReference type="Pfam" id="PF23598">
    <property type="entry name" value="LRR_14"/>
    <property type="match status" value="1"/>
</dbReference>
<dbReference type="Gene3D" id="3.40.50.300">
    <property type="entry name" value="P-loop containing nucleotide triphosphate hydrolases"/>
    <property type="match status" value="1"/>
</dbReference>
<dbReference type="Gene3D" id="1.20.5.4130">
    <property type="match status" value="1"/>
</dbReference>
<dbReference type="PRINTS" id="PR00364">
    <property type="entry name" value="DISEASERSIST"/>
</dbReference>
<dbReference type="Pfam" id="PF00931">
    <property type="entry name" value="NB-ARC"/>
    <property type="match status" value="1"/>
</dbReference>
<dbReference type="GO" id="GO:0005524">
    <property type="term" value="F:ATP binding"/>
    <property type="evidence" value="ECO:0007669"/>
    <property type="project" value="UniProtKB-KW"/>
</dbReference>
<keyword evidence="1" id="KW-0677">Repeat</keyword>
<evidence type="ECO:0008006" key="9">
    <source>
        <dbReference type="Google" id="ProtNLM"/>
    </source>
</evidence>
<dbReference type="Pfam" id="PF18052">
    <property type="entry name" value="Rx_N"/>
    <property type="match status" value="1"/>
</dbReference>
<dbReference type="Gene3D" id="3.80.10.10">
    <property type="entry name" value="Ribonuclease Inhibitor"/>
    <property type="match status" value="2"/>
</dbReference>
<evidence type="ECO:0000313" key="8">
    <source>
        <dbReference type="EMBL" id="SPD31922.1"/>
    </source>
</evidence>
<organism evidence="8">
    <name type="scientific">Fagus sylvatica</name>
    <name type="common">Beechnut</name>
    <dbReference type="NCBI Taxonomy" id="28930"/>
    <lineage>
        <taxon>Eukaryota</taxon>
        <taxon>Viridiplantae</taxon>
        <taxon>Streptophyta</taxon>
        <taxon>Embryophyta</taxon>
        <taxon>Tracheophyta</taxon>
        <taxon>Spermatophyta</taxon>
        <taxon>Magnoliopsida</taxon>
        <taxon>eudicotyledons</taxon>
        <taxon>Gunneridae</taxon>
        <taxon>Pentapetalae</taxon>
        <taxon>rosids</taxon>
        <taxon>fabids</taxon>
        <taxon>Fagales</taxon>
        <taxon>Fagaceae</taxon>
        <taxon>Fagus</taxon>
    </lineage>
</organism>
<reference evidence="8" key="1">
    <citation type="submission" date="2018-02" db="EMBL/GenBank/DDBJ databases">
        <authorList>
            <person name="Cohen D.B."/>
            <person name="Kent A.D."/>
        </authorList>
    </citation>
    <scope>NUCLEOTIDE SEQUENCE</scope>
</reference>
<evidence type="ECO:0000256" key="2">
    <source>
        <dbReference type="ARBA" id="ARBA00022741"/>
    </source>
</evidence>